<name>A0A7G2D474_9EURY</name>
<organism evidence="2 3">
    <name type="scientific">Thermococcus camini</name>
    <dbReference type="NCBI Taxonomy" id="2016373"/>
    <lineage>
        <taxon>Archaea</taxon>
        <taxon>Methanobacteriati</taxon>
        <taxon>Methanobacteriota</taxon>
        <taxon>Thermococci</taxon>
        <taxon>Thermococcales</taxon>
        <taxon>Thermococcaceae</taxon>
        <taxon>Thermococcus</taxon>
    </lineage>
</organism>
<dbReference type="Proteomes" id="UP000516304">
    <property type="component" value="Chromosome TIRI35C"/>
</dbReference>
<feature type="transmembrane region" description="Helical" evidence="1">
    <location>
        <begin position="34"/>
        <end position="52"/>
    </location>
</feature>
<protein>
    <submittedName>
        <fullName evidence="2">Uncharacterized protein</fullName>
    </submittedName>
</protein>
<gene>
    <name evidence="2" type="ORF">TIRI35C_0145</name>
</gene>
<keyword evidence="3" id="KW-1185">Reference proteome</keyword>
<evidence type="ECO:0000313" key="3">
    <source>
        <dbReference type="Proteomes" id="UP000516304"/>
    </source>
</evidence>
<evidence type="ECO:0000313" key="2">
    <source>
        <dbReference type="EMBL" id="CAD5243299.1"/>
    </source>
</evidence>
<reference evidence="2 3" key="1">
    <citation type="submission" date="2020-09" db="EMBL/GenBank/DDBJ databases">
        <authorList>
            <person name="Courtine D."/>
        </authorList>
    </citation>
    <scope>NUCLEOTIDE SEQUENCE [LARGE SCALE GENOMIC DNA]</scope>
    <source>
        <strain evidence="2 3">IRI35c</strain>
    </source>
</reference>
<proteinExistence type="predicted"/>
<keyword evidence="1" id="KW-0472">Membrane</keyword>
<dbReference type="KEGG" id="tcq:TIRI35C_0145"/>
<feature type="transmembrane region" description="Helical" evidence="1">
    <location>
        <begin position="6"/>
        <end position="22"/>
    </location>
</feature>
<evidence type="ECO:0000256" key="1">
    <source>
        <dbReference type="SAM" id="Phobius"/>
    </source>
</evidence>
<keyword evidence="1" id="KW-0812">Transmembrane</keyword>
<dbReference type="EMBL" id="LR881183">
    <property type="protein sequence ID" value="CAD5243299.1"/>
    <property type="molecule type" value="Genomic_DNA"/>
</dbReference>
<dbReference type="AlphaFoldDB" id="A0A7G2D474"/>
<keyword evidence="1" id="KW-1133">Transmembrane helix</keyword>
<sequence>MNYRTILDFLIFFYILAIFHLKHTKSKHGDSLPLGTMWEIGVIAFILMWLLGW</sequence>
<accession>A0A7G2D474</accession>